<sequence>MQVSNNLSYGEPTHNRSDASMLFGALGRSMCVTLPNSETELAESSAQPANYRRYMADLTSRSPLTGNLDYWTRGIVYQVGNRGNNATDLLTVNPEIEAPLASIDTSEIHAAEFSGLARRYSSFSGLWARSDLSGIAEQLAAGVAVYAQTGSLSLSQLRGGRPISVTALGAVLEPVAASSSQVFIARTADTIMSPNVFSAVCAAANAYGAHVVTDVIQVDANSQSALMPTCENADLAFAAIEGMRLLMSNYARVGAESMIAYAIVRGVHRIVSVVGHSDEGSIFRDVLRCRRFATPFGGIRLEDNTAVALPRLSARTREAAANWTDAIALISAASVAHCDPCISHRGNVFPTVLNSDLDTAGDDPSDINVGTAADARRLTALLADDMPRFAPIWARALAKLFGLPGGVHGPMIDHLCAAARGVANCDLRHARFKAMAPYFWIEPTSLIPPHAFGTLAEQSGFGSVAHARQGSTLAGWESCKRIGGSGMVGVYHVKQRTARTSAMLMHLSGNPRDGLASLTIRQANPHDFALLGAGPDPSRSTSERMLAHEGLDSYMWGRGQSPLPAPAELINVAGSMYMGAVHANTDYETFISKPTHIPAPDYMSSISVDFNVSLPRGIPPGPLGPATKEVCRQRSRGLQALEAARFSALPMFSGEAFDFPVRLQGVDDTPMGEIDTSRRPALPEGQVDDGRFAPGEARGSDSLPASVQRGATTERVGGQMAGVRTAGGERGPTLPPTIAHGTRAGPRPGDAPRAPIGSAPNLPQVVLQPTPQEEMSGDVPEGTNA</sequence>
<evidence type="ECO:0000256" key="1">
    <source>
        <dbReference type="SAM" id="MobiDB-lite"/>
    </source>
</evidence>
<name>A0A977R5H3_9VIRU</name>
<keyword evidence="2" id="KW-0946">Virion</keyword>
<accession>A0A977R5H3</accession>
<dbReference type="GO" id="GO:0019028">
    <property type="term" value="C:viral capsid"/>
    <property type="evidence" value="ECO:0007669"/>
    <property type="project" value="UniProtKB-KW"/>
</dbReference>
<feature type="region of interest" description="Disordered" evidence="1">
    <location>
        <begin position="668"/>
        <end position="785"/>
    </location>
</feature>
<proteinExistence type="predicted"/>
<organism evidence="2">
    <name type="scientific">Conidiobolus chlamydosporus totivirus 3</name>
    <dbReference type="NCBI Taxonomy" id="2980977"/>
    <lineage>
        <taxon>Viruses</taxon>
        <taxon>Riboviria</taxon>
        <taxon>Orthornavirae</taxon>
        <taxon>Duplornaviricota</taxon>
        <taxon>Chrymotiviricetes</taxon>
        <taxon>Ghabrivirales</taxon>
        <taxon>Alphatotivirineae</taxon>
        <taxon>Orthototiviridae</taxon>
        <taxon>Totivirus</taxon>
    </lineage>
</organism>
<dbReference type="Pfam" id="PF05518">
    <property type="entry name" value="Totivirus_coat"/>
    <property type="match status" value="1"/>
</dbReference>
<protein>
    <submittedName>
        <fullName evidence="2">Coat protein</fullName>
    </submittedName>
</protein>
<evidence type="ECO:0000313" key="2">
    <source>
        <dbReference type="EMBL" id="UXL82820.1"/>
    </source>
</evidence>
<keyword evidence="2" id="KW-0167">Capsid protein</keyword>
<feature type="compositionally biased region" description="Low complexity" evidence="1">
    <location>
        <begin position="741"/>
        <end position="755"/>
    </location>
</feature>
<reference evidence="2" key="1">
    <citation type="submission" date="2021-06" db="EMBL/GenBank/DDBJ databases">
        <authorList>
            <person name="Shi N."/>
            <person name="Huang B."/>
        </authorList>
    </citation>
    <scope>NUCLEOTIDE SEQUENCE</scope>
    <source>
        <strain evidence="2">NSBH9</strain>
    </source>
</reference>
<dbReference type="EMBL" id="MZ600513">
    <property type="protein sequence ID" value="UXL82820.1"/>
    <property type="molecule type" value="Genomic_RNA"/>
</dbReference>
<dbReference type="InterPro" id="IPR008871">
    <property type="entry name" value="Totivirus_coat"/>
</dbReference>